<dbReference type="AlphaFoldDB" id="A0A381NQL5"/>
<sequence>VSKHTGKLIRVVEVNVHRMFLLAPALLIFSFAAPAVAQHPDFSGMWTLDADASEFTAPAFSGGRGGDDTGRLFITHAANGTVVIGAETNGMKAWSFTPGKELTIAVGRDTTMRAASRWEGNRLVAEGTQGDMTMHEVMSLSADGTILTIDVTTTTSTGETRNHLVYTMEPPVGPCKQWAMPCKDFPQASR</sequence>
<evidence type="ECO:0000313" key="1">
    <source>
        <dbReference type="EMBL" id="SUZ56891.1"/>
    </source>
</evidence>
<feature type="non-terminal residue" evidence="1">
    <location>
        <position position="1"/>
    </location>
</feature>
<protein>
    <submittedName>
        <fullName evidence="1">Uncharacterized protein</fullName>
    </submittedName>
</protein>
<name>A0A381NQL5_9ZZZZ</name>
<reference evidence="1" key="1">
    <citation type="submission" date="2018-05" db="EMBL/GenBank/DDBJ databases">
        <authorList>
            <person name="Lanie J.A."/>
            <person name="Ng W.-L."/>
            <person name="Kazmierczak K.M."/>
            <person name="Andrzejewski T.M."/>
            <person name="Davidsen T.M."/>
            <person name="Wayne K.J."/>
            <person name="Tettelin H."/>
            <person name="Glass J.I."/>
            <person name="Rusch D."/>
            <person name="Podicherti R."/>
            <person name="Tsui H.-C.T."/>
            <person name="Winkler M.E."/>
        </authorList>
    </citation>
    <scope>NUCLEOTIDE SEQUENCE</scope>
</reference>
<gene>
    <name evidence="1" type="ORF">METZ01_LOCUS9745</name>
</gene>
<proteinExistence type="predicted"/>
<accession>A0A381NQL5</accession>
<organism evidence="1">
    <name type="scientific">marine metagenome</name>
    <dbReference type="NCBI Taxonomy" id="408172"/>
    <lineage>
        <taxon>unclassified sequences</taxon>
        <taxon>metagenomes</taxon>
        <taxon>ecological metagenomes</taxon>
    </lineage>
</organism>
<dbReference type="EMBL" id="UINC01000530">
    <property type="protein sequence ID" value="SUZ56891.1"/>
    <property type="molecule type" value="Genomic_DNA"/>
</dbReference>